<evidence type="ECO:0000313" key="2">
    <source>
        <dbReference type="EMBL" id="POM78474.1"/>
    </source>
</evidence>
<name>A0A2P4YKZ3_9STRA</name>
<accession>A0A2P4YKZ3</accession>
<reference evidence="2 3" key="1">
    <citation type="journal article" date="2017" name="Genome Biol. Evol.">
        <title>Phytophthora megakarya and P. palmivora, closely related causal agents of cacao black pod rot, underwent increases in genome sizes and gene numbers by different mechanisms.</title>
        <authorList>
            <person name="Ali S.S."/>
            <person name="Shao J."/>
            <person name="Lary D.J."/>
            <person name="Kronmiller B."/>
            <person name="Shen D."/>
            <person name="Strem M.D."/>
            <person name="Amoako-Attah I."/>
            <person name="Akrofi A.Y."/>
            <person name="Begoude B.A."/>
            <person name="Ten Hoopen G.M."/>
            <person name="Coulibaly K."/>
            <person name="Kebe B.I."/>
            <person name="Melnick R.L."/>
            <person name="Guiltinan M.J."/>
            <person name="Tyler B.M."/>
            <person name="Meinhardt L.W."/>
            <person name="Bailey B.A."/>
        </authorList>
    </citation>
    <scope>NUCLEOTIDE SEQUENCE [LARGE SCALE GENOMIC DNA]</scope>
    <source>
        <strain evidence="3">sbr112.9</strain>
    </source>
</reference>
<comment type="caution">
    <text evidence="2">The sequence shown here is derived from an EMBL/GenBank/DDBJ whole genome shotgun (WGS) entry which is preliminary data.</text>
</comment>
<dbReference type="EMBL" id="NCKW01001996">
    <property type="protein sequence ID" value="POM78474.1"/>
    <property type="molecule type" value="Genomic_DNA"/>
</dbReference>
<proteinExistence type="predicted"/>
<evidence type="ECO:0000313" key="3">
    <source>
        <dbReference type="Proteomes" id="UP000237271"/>
    </source>
</evidence>
<dbReference type="OrthoDB" id="2433378at2759"/>
<organism evidence="2 3">
    <name type="scientific">Phytophthora palmivora</name>
    <dbReference type="NCBI Taxonomy" id="4796"/>
    <lineage>
        <taxon>Eukaryota</taxon>
        <taxon>Sar</taxon>
        <taxon>Stramenopiles</taxon>
        <taxon>Oomycota</taxon>
        <taxon>Peronosporomycetes</taxon>
        <taxon>Peronosporales</taxon>
        <taxon>Peronosporaceae</taxon>
        <taxon>Phytophthora</taxon>
    </lineage>
</organism>
<keyword evidence="3" id="KW-1185">Reference proteome</keyword>
<dbReference type="Proteomes" id="UP000237271">
    <property type="component" value="Unassembled WGS sequence"/>
</dbReference>
<gene>
    <name evidence="2" type="ORF">PHPALM_3993</name>
</gene>
<evidence type="ECO:0000256" key="1">
    <source>
        <dbReference type="SAM" id="MobiDB-lite"/>
    </source>
</evidence>
<protein>
    <submittedName>
        <fullName evidence="2">Uncharacterized protein</fullName>
    </submittedName>
</protein>
<feature type="region of interest" description="Disordered" evidence="1">
    <location>
        <begin position="160"/>
        <end position="188"/>
    </location>
</feature>
<dbReference type="AlphaFoldDB" id="A0A2P4YKZ3"/>
<sequence>MMEYLNDETMSDFPVHEDKFDIVSNVCEVPEDEVDDTIEESPGRTLSLQEKLKAFRDVLHVLKDRSDTDDSALNAIRRVQDAIRIEGQKEAMSALGPSGETKSVFDLDTVGSEGNGGTTSAHAMAALEVDAQQHMDASALLDSSESSALSAASASLAEGAGDHTSSMLGGAADGDSRQHVSDSFHAVI</sequence>